<evidence type="ECO:0000256" key="3">
    <source>
        <dbReference type="SAM" id="Coils"/>
    </source>
</evidence>
<reference evidence="5 6" key="1">
    <citation type="journal article" date="2018" name="Nat. Ecol. Evol.">
        <title>Shark genomes provide insights into elasmobranch evolution and the origin of vertebrates.</title>
        <authorList>
            <person name="Hara Y"/>
            <person name="Yamaguchi K"/>
            <person name="Onimaru K"/>
            <person name="Kadota M"/>
            <person name="Koyanagi M"/>
            <person name="Keeley SD"/>
            <person name="Tatsumi K"/>
            <person name="Tanaka K"/>
            <person name="Motone F"/>
            <person name="Kageyama Y"/>
            <person name="Nozu R"/>
            <person name="Adachi N"/>
            <person name="Nishimura O"/>
            <person name="Nakagawa R"/>
            <person name="Tanegashima C"/>
            <person name="Kiyatake I"/>
            <person name="Matsumoto R"/>
            <person name="Murakumo K"/>
            <person name="Nishida K"/>
            <person name="Terakita A"/>
            <person name="Kuratani S"/>
            <person name="Sato K"/>
            <person name="Hyodo S Kuraku.S."/>
        </authorList>
    </citation>
    <scope>NUCLEOTIDE SEQUENCE [LARGE SCALE GENOMIC DNA]</scope>
</reference>
<dbReference type="InterPro" id="IPR000719">
    <property type="entry name" value="Prot_kinase_dom"/>
</dbReference>
<evidence type="ECO:0000313" key="5">
    <source>
        <dbReference type="EMBL" id="GCC26452.1"/>
    </source>
</evidence>
<sequence length="515" mass="59986">MQAQEGSESWGVKLLQRITQTGERRPQDSSMDYIEKIFKLAKTIYSLCDEVKMNRKRCQRLKVRIECLMEIVADFQNHQDLIKPKIMKEMMGTLEFAGDFIESFTNKHRFSKVFKAYEIKEGFNHLNEQLNDVASAFRLALQTKEITLLNLVNTFDEKQRGKDDEQDTKDDEQDLEKIAKRLEEALHSMGEMLQQTVNDGVQEIKMDLKDIKRILDSYNEKFSAHPVKHISELKIDDIEMENKSFMETDKFKYYKGMLYGFPVAIKRFLNVGFSNLNEIQKTFYNEAQSMKHYESPNIVRIYGICINQKDHEFLIVMEYCELGTLHSVLRGEQNLSWQTRVRMARDAASALYRLHESYEKFKLHCSIDSTTFLVDHSLRVKLGGLQLAKTESSIRHISTSSQRSQQIAYISPQQLKDVNYKYDKPCEVYSFGIVLWEIASRKPPFKDCNADVIHQKVCDEKFREPLPSDCPKDLCELIDECRAYDPFERPKAGVIVSRLKGLLNRISGASNTSWD</sequence>
<dbReference type="STRING" id="137246.A0A401S7S6"/>
<dbReference type="GO" id="GO:0005524">
    <property type="term" value="F:ATP binding"/>
    <property type="evidence" value="ECO:0007669"/>
    <property type="project" value="UniProtKB-KW"/>
</dbReference>
<keyword evidence="6" id="KW-1185">Reference proteome</keyword>
<dbReference type="GO" id="GO:0007166">
    <property type="term" value="P:cell surface receptor signaling pathway"/>
    <property type="evidence" value="ECO:0007669"/>
    <property type="project" value="InterPro"/>
</dbReference>
<dbReference type="GO" id="GO:0004672">
    <property type="term" value="F:protein kinase activity"/>
    <property type="evidence" value="ECO:0007669"/>
    <property type="project" value="InterPro"/>
</dbReference>
<dbReference type="InterPro" id="IPR036537">
    <property type="entry name" value="Adaptor_Cbl_N_dom_sf"/>
</dbReference>
<dbReference type="InterPro" id="IPR051681">
    <property type="entry name" value="Ser/Thr_Kinases-Pseudokinases"/>
</dbReference>
<dbReference type="PANTHER" id="PTHR44329:SF298">
    <property type="entry name" value="MIXED LINEAGE KINASE DOMAIN-LIKE PROTEIN"/>
    <property type="match status" value="1"/>
</dbReference>
<feature type="domain" description="Protein kinase" evidence="4">
    <location>
        <begin position="240"/>
        <end position="503"/>
    </location>
</feature>
<dbReference type="InterPro" id="IPR059179">
    <property type="entry name" value="MLKL-like_MCAfunc"/>
</dbReference>
<dbReference type="Gene3D" id="1.10.510.10">
    <property type="entry name" value="Transferase(Phosphotransferase) domain 1"/>
    <property type="match status" value="1"/>
</dbReference>
<dbReference type="Pfam" id="PF07714">
    <property type="entry name" value="PK_Tyr_Ser-Thr"/>
    <property type="match status" value="1"/>
</dbReference>
<organism evidence="5 6">
    <name type="scientific">Chiloscyllium punctatum</name>
    <name type="common">Brownbanded bambooshark</name>
    <name type="synonym">Hemiscyllium punctatum</name>
    <dbReference type="NCBI Taxonomy" id="137246"/>
    <lineage>
        <taxon>Eukaryota</taxon>
        <taxon>Metazoa</taxon>
        <taxon>Chordata</taxon>
        <taxon>Craniata</taxon>
        <taxon>Vertebrata</taxon>
        <taxon>Chondrichthyes</taxon>
        <taxon>Elasmobranchii</taxon>
        <taxon>Galeomorphii</taxon>
        <taxon>Galeoidea</taxon>
        <taxon>Orectolobiformes</taxon>
        <taxon>Hemiscylliidae</taxon>
        <taxon>Chiloscyllium</taxon>
    </lineage>
</organism>
<dbReference type="Proteomes" id="UP000287033">
    <property type="component" value="Unassembled WGS sequence"/>
</dbReference>
<dbReference type="AlphaFoldDB" id="A0A401S7S6"/>
<evidence type="ECO:0000313" key="6">
    <source>
        <dbReference type="Proteomes" id="UP000287033"/>
    </source>
</evidence>
<dbReference type="InterPro" id="IPR001245">
    <property type="entry name" value="Ser-Thr/Tyr_kinase_cat_dom"/>
</dbReference>
<dbReference type="PANTHER" id="PTHR44329">
    <property type="entry name" value="SERINE/THREONINE-PROTEIN KINASE TNNI3K-RELATED"/>
    <property type="match status" value="1"/>
</dbReference>
<keyword evidence="1" id="KW-0547">Nucleotide-binding</keyword>
<name>A0A401S7S6_CHIPU</name>
<dbReference type="Gene3D" id="3.30.200.20">
    <property type="entry name" value="Phosphorylase Kinase, domain 1"/>
    <property type="match status" value="1"/>
</dbReference>
<evidence type="ECO:0000259" key="4">
    <source>
        <dbReference type="PROSITE" id="PS50011"/>
    </source>
</evidence>
<dbReference type="InterPro" id="IPR011009">
    <property type="entry name" value="Kinase-like_dom_sf"/>
</dbReference>
<dbReference type="SUPFAM" id="SSF56112">
    <property type="entry name" value="Protein kinase-like (PK-like)"/>
    <property type="match status" value="1"/>
</dbReference>
<evidence type="ECO:0000256" key="2">
    <source>
        <dbReference type="ARBA" id="ARBA00022840"/>
    </source>
</evidence>
<accession>A0A401S7S6</accession>
<feature type="coiled-coil region" evidence="3">
    <location>
        <begin position="165"/>
        <end position="221"/>
    </location>
</feature>
<evidence type="ECO:0000256" key="1">
    <source>
        <dbReference type="ARBA" id="ARBA00022741"/>
    </source>
</evidence>
<dbReference type="InterPro" id="IPR054000">
    <property type="entry name" value="MLKL_N"/>
</dbReference>
<dbReference type="OrthoDB" id="4062651at2759"/>
<protein>
    <recommendedName>
        <fullName evidence="4">Protein kinase domain-containing protein</fullName>
    </recommendedName>
</protein>
<dbReference type="GO" id="GO:0097527">
    <property type="term" value="P:necroptotic signaling pathway"/>
    <property type="evidence" value="ECO:0007669"/>
    <property type="project" value="TreeGrafter"/>
</dbReference>
<dbReference type="OMA" id="ESKVDWM"/>
<dbReference type="Pfam" id="PF22215">
    <property type="entry name" value="MLKL_N"/>
    <property type="match status" value="1"/>
</dbReference>
<dbReference type="CDD" id="cd21037">
    <property type="entry name" value="MLKL_NTD"/>
    <property type="match status" value="1"/>
</dbReference>
<dbReference type="Gene3D" id="1.20.930.20">
    <property type="entry name" value="Adaptor protein Cbl, N-terminal domain"/>
    <property type="match status" value="1"/>
</dbReference>
<gene>
    <name evidence="5" type="ORF">chiPu_0004869</name>
</gene>
<proteinExistence type="predicted"/>
<comment type="caution">
    <text evidence="5">The sequence shown here is derived from an EMBL/GenBank/DDBJ whole genome shotgun (WGS) entry which is preliminary data.</text>
</comment>
<dbReference type="EMBL" id="BEZZ01000124">
    <property type="protein sequence ID" value="GCC26452.1"/>
    <property type="molecule type" value="Genomic_DNA"/>
</dbReference>
<dbReference type="PROSITE" id="PS50011">
    <property type="entry name" value="PROTEIN_KINASE_DOM"/>
    <property type="match status" value="1"/>
</dbReference>
<keyword evidence="2" id="KW-0067">ATP-binding</keyword>
<keyword evidence="3" id="KW-0175">Coiled coil</keyword>